<accession>A0A550CXJ2</accession>
<dbReference type="EMBL" id="VDMD01000001">
    <property type="protein sequence ID" value="TRM69509.1"/>
    <property type="molecule type" value="Genomic_DNA"/>
</dbReference>
<evidence type="ECO:0000313" key="5">
    <source>
        <dbReference type="Proteomes" id="UP000320762"/>
    </source>
</evidence>
<dbReference type="PANTHER" id="PTHR38644:SF1">
    <property type="entry name" value="EXPRESSED PROTEIN"/>
    <property type="match status" value="1"/>
</dbReference>
<sequence>MPCRYSGLARLPAGRASRRECARRAPYTCLRLYTDAAAVSSQDATPQQAPPRPGQQSSALATIIQANAPYRTLVTKTQAVVLDVLPRLSSRRQPTDQRFWDSILKYAIRELDEMEEQCREGKARSPLRVLVCGVGEDSGARELVTALTEEPFSSSKAASRWENVQGDRLQIRSDGLSESNTREDDKDSTFVVSSPWLNALDAEVFELRRPLSSESASYAFRAHVPIIVRNPAVTSDEPVPLPIHSPLKLLILNAPPRGPLPDHPTTIAVDTQRAAAALETLNANPGSPAAVQLYQHDFAASNIQAVFDAIRARISALGPARRDARRTYVHGVLLGAFAACHDALANARSECETVEDRISALERRVEEYREAAPRAVLQNGNHVTRALEHTERRLTEVLDRLTWWRMVSRVDEVSNVVADAVERLWCTELEQHLVFHTGRLAAVRAELEAEALGLVSPEGAPFASAVLRNDLASLAVTPSTALSPVALTGPVHVRRAQMVHYATPRLHAAGQRSVLLAVGGAGAGSATAIASWFASLGVAESVLNALVAVGMTPTTATGAGILVALASVRVAMGRWEKAKRRWWGDWKRVSEGLERDLKSTLDTVMRQRISAVPDMACKGVLQLVEQRREAMAVQDEALRELEAEQQALSGEGKKQ</sequence>
<feature type="transmembrane region" description="Helical" evidence="2">
    <location>
        <begin position="546"/>
        <end position="571"/>
    </location>
</feature>
<dbReference type="Pfam" id="PF23868">
    <property type="entry name" value="Mmc1_C"/>
    <property type="match status" value="1"/>
</dbReference>
<dbReference type="PANTHER" id="PTHR38644">
    <property type="entry name" value="EXPRESSED PROTEIN"/>
    <property type="match status" value="1"/>
</dbReference>
<dbReference type="AlphaFoldDB" id="A0A550CXJ2"/>
<protein>
    <recommendedName>
        <fullName evidence="3">Mmc1 C-terminal domain-containing protein</fullName>
    </recommendedName>
</protein>
<feature type="transmembrane region" description="Helical" evidence="2">
    <location>
        <begin position="514"/>
        <end position="534"/>
    </location>
</feature>
<feature type="coiled-coil region" evidence="1">
    <location>
        <begin position="344"/>
        <end position="371"/>
    </location>
</feature>
<evidence type="ECO:0000256" key="1">
    <source>
        <dbReference type="SAM" id="Coils"/>
    </source>
</evidence>
<reference evidence="4 5" key="1">
    <citation type="journal article" date="2019" name="New Phytol.">
        <title>Comparative genomics reveals unique wood-decay strategies and fruiting body development in the Schizophyllaceae.</title>
        <authorList>
            <person name="Almasi E."/>
            <person name="Sahu N."/>
            <person name="Krizsan K."/>
            <person name="Balint B."/>
            <person name="Kovacs G.M."/>
            <person name="Kiss B."/>
            <person name="Cseklye J."/>
            <person name="Drula E."/>
            <person name="Henrissat B."/>
            <person name="Nagy I."/>
            <person name="Chovatia M."/>
            <person name="Adam C."/>
            <person name="LaButti K."/>
            <person name="Lipzen A."/>
            <person name="Riley R."/>
            <person name="Grigoriev I.V."/>
            <person name="Nagy L.G."/>
        </authorList>
    </citation>
    <scope>NUCLEOTIDE SEQUENCE [LARGE SCALE GENOMIC DNA]</scope>
    <source>
        <strain evidence="4 5">NL-1724</strain>
    </source>
</reference>
<dbReference type="Proteomes" id="UP000320762">
    <property type="component" value="Unassembled WGS sequence"/>
</dbReference>
<keyword evidence="5" id="KW-1185">Reference proteome</keyword>
<organism evidence="4 5">
    <name type="scientific">Schizophyllum amplum</name>
    <dbReference type="NCBI Taxonomy" id="97359"/>
    <lineage>
        <taxon>Eukaryota</taxon>
        <taxon>Fungi</taxon>
        <taxon>Dikarya</taxon>
        <taxon>Basidiomycota</taxon>
        <taxon>Agaricomycotina</taxon>
        <taxon>Agaricomycetes</taxon>
        <taxon>Agaricomycetidae</taxon>
        <taxon>Agaricales</taxon>
        <taxon>Schizophyllaceae</taxon>
        <taxon>Schizophyllum</taxon>
    </lineage>
</organism>
<dbReference type="STRING" id="97359.A0A550CXJ2"/>
<keyword evidence="1" id="KW-0175">Coiled coil</keyword>
<keyword evidence="2" id="KW-1133">Transmembrane helix</keyword>
<dbReference type="InterPro" id="IPR056196">
    <property type="entry name" value="Mmc1_C"/>
</dbReference>
<keyword evidence="2" id="KW-0812">Transmembrane</keyword>
<keyword evidence="2" id="KW-0472">Membrane</keyword>
<gene>
    <name evidence="4" type="ORF">BD626DRAFT_553968</name>
</gene>
<proteinExistence type="predicted"/>
<evidence type="ECO:0000259" key="3">
    <source>
        <dbReference type="Pfam" id="PF23868"/>
    </source>
</evidence>
<comment type="caution">
    <text evidence="4">The sequence shown here is derived from an EMBL/GenBank/DDBJ whole genome shotgun (WGS) entry which is preliminary data.</text>
</comment>
<name>A0A550CXJ2_9AGAR</name>
<evidence type="ECO:0000256" key="2">
    <source>
        <dbReference type="SAM" id="Phobius"/>
    </source>
</evidence>
<dbReference type="OrthoDB" id="5319015at2759"/>
<feature type="coiled-coil region" evidence="1">
    <location>
        <begin position="624"/>
        <end position="651"/>
    </location>
</feature>
<feature type="domain" description="Mmc1 C-terminal" evidence="3">
    <location>
        <begin position="399"/>
        <end position="552"/>
    </location>
</feature>
<evidence type="ECO:0000313" key="4">
    <source>
        <dbReference type="EMBL" id="TRM69509.1"/>
    </source>
</evidence>